<keyword evidence="2" id="KW-0732">Signal</keyword>
<organism evidence="6 7">
    <name type="scientific">Gopherus evgoodei</name>
    <name type="common">Goodes thornscrub tortoise</name>
    <dbReference type="NCBI Taxonomy" id="1825980"/>
    <lineage>
        <taxon>Eukaryota</taxon>
        <taxon>Metazoa</taxon>
        <taxon>Chordata</taxon>
        <taxon>Craniata</taxon>
        <taxon>Vertebrata</taxon>
        <taxon>Euteleostomi</taxon>
        <taxon>Archelosauria</taxon>
        <taxon>Testudinata</taxon>
        <taxon>Testudines</taxon>
        <taxon>Cryptodira</taxon>
        <taxon>Durocryptodira</taxon>
        <taxon>Testudinoidea</taxon>
        <taxon>Testudinidae</taxon>
        <taxon>Gopherus</taxon>
    </lineage>
</organism>
<dbReference type="GO" id="GO:0038023">
    <property type="term" value="F:signaling receptor activity"/>
    <property type="evidence" value="ECO:0007669"/>
    <property type="project" value="Ensembl"/>
</dbReference>
<evidence type="ECO:0000256" key="3">
    <source>
        <dbReference type="ARBA" id="ARBA00022737"/>
    </source>
</evidence>
<evidence type="ECO:0000313" key="7">
    <source>
        <dbReference type="Proteomes" id="UP000694390"/>
    </source>
</evidence>
<keyword evidence="4" id="KW-0472">Membrane</keyword>
<sequence>MEQKIKRKQKGVNSQTLAPFLSFSHYTFLQGSSGYKIICNFLCLYCFSLSLQQVTCEESAKNYSSIPTSLSKNVTKLYLSNNNITLNDTDKKVLQLFINLTELYLNENAITVLHNNTFCNLSELTILDISSNYISTIEQAAFKGLNQLSILYLNHNKISQLDSDTITSLKKLMILSLQDNLLKYFDVKASFKLITLNGNPWNCSCGLLSLQKWLNASNVTMEHENDTLCAYPDVWNKSSIKTAPIQKADCDSRRGSIAITTPSTSAILTSSLNSSNNNIRSSPPLGKTWVFLLGVLVFVLSTSLLIFIAIKFPLWYVYLISYNHRRLKEYEPEMFDKEFTTDLSTFPSISNTNEQDSIAVFEQTHTFVLDEDGFIEDKYIDDPGLTEEV</sequence>
<dbReference type="Ensembl" id="ENSGEVT00005018430.1">
    <property type="protein sequence ID" value="ENSGEVP00005017545.1"/>
    <property type="gene ID" value="ENSGEVG00005012411.1"/>
</dbReference>
<dbReference type="GO" id="GO:0002224">
    <property type="term" value="P:toll-like receptor signaling pathway"/>
    <property type="evidence" value="ECO:0007669"/>
    <property type="project" value="Ensembl"/>
</dbReference>
<keyword evidence="4" id="KW-1133">Transmembrane helix</keyword>
<dbReference type="Gene3D" id="3.80.10.10">
    <property type="entry name" value="Ribonuclease Inhibitor"/>
    <property type="match status" value="1"/>
</dbReference>
<dbReference type="GO" id="GO:0048874">
    <property type="term" value="P:host-mediated modulation of intestinal microbiota composition"/>
    <property type="evidence" value="ECO:0007669"/>
    <property type="project" value="Ensembl"/>
</dbReference>
<dbReference type="OrthoDB" id="1394818at2759"/>
<protein>
    <submittedName>
        <fullName evidence="6">Leucine rich repeat containing 19</fullName>
    </submittedName>
</protein>
<dbReference type="GO" id="GO:0050727">
    <property type="term" value="P:regulation of inflammatory response"/>
    <property type="evidence" value="ECO:0007669"/>
    <property type="project" value="Ensembl"/>
</dbReference>
<dbReference type="GeneTree" id="ENSGT00940000161278"/>
<evidence type="ECO:0000313" key="6">
    <source>
        <dbReference type="Ensembl" id="ENSGEVP00005017545.1"/>
    </source>
</evidence>
<dbReference type="PANTHER" id="PTHR31450">
    <property type="entry name" value="LEUCINE-RICH REPEAT-CONTAINING PROTEIN 19 LRRC19 FAMILY MEMBER"/>
    <property type="match status" value="1"/>
</dbReference>
<keyword evidence="4" id="KW-0812">Transmembrane</keyword>
<reference evidence="6" key="3">
    <citation type="submission" date="2025-09" db="UniProtKB">
        <authorList>
            <consortium name="Ensembl"/>
        </authorList>
    </citation>
    <scope>IDENTIFICATION</scope>
</reference>
<dbReference type="GO" id="GO:0043123">
    <property type="term" value="P:positive regulation of canonical NF-kappaB signal transduction"/>
    <property type="evidence" value="ECO:0007669"/>
    <property type="project" value="Ensembl"/>
</dbReference>
<keyword evidence="3" id="KW-0677">Repeat</keyword>
<dbReference type="InterPro" id="IPR032675">
    <property type="entry name" value="LRR_dom_sf"/>
</dbReference>
<dbReference type="PANTHER" id="PTHR31450:SF4">
    <property type="entry name" value="LEUCINE-RICH REPEAT-CONTAINING PROTEIN 19"/>
    <property type="match status" value="1"/>
</dbReference>
<dbReference type="SMART" id="SM00082">
    <property type="entry name" value="LRRCT"/>
    <property type="match status" value="1"/>
</dbReference>
<dbReference type="InterPro" id="IPR001611">
    <property type="entry name" value="Leu-rich_rpt"/>
</dbReference>
<dbReference type="AlphaFoldDB" id="A0A8C4Y492"/>
<dbReference type="GO" id="GO:0005886">
    <property type="term" value="C:plasma membrane"/>
    <property type="evidence" value="ECO:0007669"/>
    <property type="project" value="Ensembl"/>
</dbReference>
<dbReference type="GO" id="GO:0001817">
    <property type="term" value="P:regulation of cytokine production"/>
    <property type="evidence" value="ECO:0007669"/>
    <property type="project" value="Ensembl"/>
</dbReference>
<dbReference type="InterPro" id="IPR003591">
    <property type="entry name" value="Leu-rich_rpt_typical-subtyp"/>
</dbReference>
<accession>A0A8C4Y492</accession>
<dbReference type="Pfam" id="PF13855">
    <property type="entry name" value="LRR_8"/>
    <property type="match status" value="1"/>
</dbReference>
<feature type="domain" description="LRRCT" evidence="5">
    <location>
        <begin position="199"/>
        <end position="251"/>
    </location>
</feature>
<reference evidence="6" key="1">
    <citation type="submission" date="2019-06" db="EMBL/GenBank/DDBJ databases">
        <title>G10K-VGP Goodes thornscrub tortoise genome, primary haplotype.</title>
        <authorList>
            <person name="Murphy B."/>
            <person name="Edwards T."/>
            <person name="Rhie A."/>
            <person name="Koren S."/>
            <person name="Phillippy A."/>
            <person name="Fedrigo O."/>
            <person name="Haase B."/>
            <person name="Mountcastle J."/>
            <person name="Lewin H."/>
            <person name="Damas J."/>
            <person name="Howe K."/>
            <person name="Formenti G."/>
            <person name="Myers G."/>
            <person name="Durbin R."/>
            <person name="Jarvis E.D."/>
        </authorList>
    </citation>
    <scope>NUCLEOTIDE SEQUENCE [LARGE SCALE GENOMIC DNA]</scope>
</reference>
<keyword evidence="1" id="KW-0433">Leucine-rich repeat</keyword>
<dbReference type="PROSITE" id="PS51450">
    <property type="entry name" value="LRR"/>
    <property type="match status" value="1"/>
</dbReference>
<evidence type="ECO:0000256" key="4">
    <source>
        <dbReference type="SAM" id="Phobius"/>
    </source>
</evidence>
<gene>
    <name evidence="6" type="primary">LRRC19</name>
</gene>
<proteinExistence type="predicted"/>
<dbReference type="Pfam" id="PF15176">
    <property type="entry name" value="LRR19-TM"/>
    <property type="match status" value="1"/>
</dbReference>
<evidence type="ECO:0000259" key="5">
    <source>
        <dbReference type="SMART" id="SM00082"/>
    </source>
</evidence>
<dbReference type="InterPro" id="IPR000483">
    <property type="entry name" value="Cys-rich_flank_reg_C"/>
</dbReference>
<reference evidence="6" key="2">
    <citation type="submission" date="2025-08" db="UniProtKB">
        <authorList>
            <consortium name="Ensembl"/>
        </authorList>
    </citation>
    <scope>IDENTIFICATION</scope>
</reference>
<evidence type="ECO:0000256" key="1">
    <source>
        <dbReference type="ARBA" id="ARBA00022614"/>
    </source>
</evidence>
<dbReference type="SUPFAM" id="SSF52058">
    <property type="entry name" value="L domain-like"/>
    <property type="match status" value="1"/>
</dbReference>
<keyword evidence="7" id="KW-1185">Reference proteome</keyword>
<dbReference type="SMART" id="SM00369">
    <property type="entry name" value="LRR_TYP"/>
    <property type="match status" value="4"/>
</dbReference>
<evidence type="ECO:0000256" key="2">
    <source>
        <dbReference type="ARBA" id="ARBA00022729"/>
    </source>
</evidence>
<feature type="transmembrane region" description="Helical" evidence="4">
    <location>
        <begin position="289"/>
        <end position="318"/>
    </location>
</feature>
<name>A0A8C4Y492_9SAUR</name>
<dbReference type="GO" id="GO:1901224">
    <property type="term" value="P:positive regulation of non-canonical NF-kappaB signal transduction"/>
    <property type="evidence" value="ECO:0007669"/>
    <property type="project" value="Ensembl"/>
</dbReference>
<dbReference type="SMART" id="SM00365">
    <property type="entry name" value="LRR_SD22"/>
    <property type="match status" value="5"/>
</dbReference>
<dbReference type="Proteomes" id="UP000694390">
    <property type="component" value="Chromosome 6"/>
</dbReference>